<feature type="domain" description="PpiC" evidence="9">
    <location>
        <begin position="125"/>
        <end position="245"/>
    </location>
</feature>
<evidence type="ECO:0000256" key="8">
    <source>
        <dbReference type="SAM" id="Phobius"/>
    </source>
</evidence>
<dbReference type="OrthoDB" id="196786at2"/>
<keyword evidence="5" id="KW-0697">Rotamase</keyword>
<keyword evidence="11" id="KW-1185">Reference proteome</keyword>
<evidence type="ECO:0000256" key="2">
    <source>
        <dbReference type="ARBA" id="ARBA00007656"/>
    </source>
</evidence>
<evidence type="ECO:0000256" key="4">
    <source>
        <dbReference type="ARBA" id="ARBA00018370"/>
    </source>
</evidence>
<reference evidence="10 11" key="1">
    <citation type="submission" date="2019-07" db="EMBL/GenBank/DDBJ databases">
        <authorList>
            <person name="Park M."/>
        </authorList>
    </citation>
    <scope>NUCLEOTIDE SEQUENCE [LARGE SCALE GENOMIC DNA]</scope>
    <source>
        <strain evidence="10 11">KCTC32445</strain>
    </source>
</reference>
<evidence type="ECO:0000313" key="11">
    <source>
        <dbReference type="Proteomes" id="UP000320160"/>
    </source>
</evidence>
<evidence type="ECO:0000313" key="10">
    <source>
        <dbReference type="EMBL" id="TSB02288.1"/>
    </source>
</evidence>
<evidence type="ECO:0000256" key="3">
    <source>
        <dbReference type="ARBA" id="ARBA00013194"/>
    </source>
</evidence>
<dbReference type="SUPFAM" id="SSF54534">
    <property type="entry name" value="FKBP-like"/>
    <property type="match status" value="1"/>
</dbReference>
<dbReference type="InterPro" id="IPR000297">
    <property type="entry name" value="PPIase_PpiC"/>
</dbReference>
<comment type="similarity">
    <text evidence="2">Belongs to the PpiC/parvulin rotamase family.</text>
</comment>
<gene>
    <name evidence="10" type="ORF">FOM92_14405</name>
</gene>
<evidence type="ECO:0000256" key="6">
    <source>
        <dbReference type="ARBA" id="ARBA00030642"/>
    </source>
</evidence>
<keyword evidence="8" id="KW-1133">Transmembrane helix</keyword>
<dbReference type="GO" id="GO:0003755">
    <property type="term" value="F:peptidyl-prolyl cis-trans isomerase activity"/>
    <property type="evidence" value="ECO:0007669"/>
    <property type="project" value="UniProtKB-KW"/>
</dbReference>
<dbReference type="Gene3D" id="3.10.50.40">
    <property type="match status" value="1"/>
</dbReference>
<dbReference type="InterPro" id="IPR046357">
    <property type="entry name" value="PPIase_dom_sf"/>
</dbReference>
<evidence type="ECO:0000259" key="9">
    <source>
        <dbReference type="Pfam" id="PF13145"/>
    </source>
</evidence>
<dbReference type="EC" id="5.2.1.8" evidence="3"/>
<evidence type="ECO:0000256" key="5">
    <source>
        <dbReference type="ARBA" id="ARBA00023110"/>
    </source>
</evidence>
<dbReference type="EMBL" id="VKKU01000002">
    <property type="protein sequence ID" value="TSB02288.1"/>
    <property type="molecule type" value="Genomic_DNA"/>
</dbReference>
<feature type="transmembrane region" description="Helical" evidence="8">
    <location>
        <begin position="19"/>
        <end position="35"/>
    </location>
</feature>
<dbReference type="PANTHER" id="PTHR47245">
    <property type="entry name" value="PEPTIDYLPROLYL ISOMERASE"/>
    <property type="match status" value="1"/>
</dbReference>
<dbReference type="Proteomes" id="UP000320160">
    <property type="component" value="Unassembled WGS sequence"/>
</dbReference>
<keyword evidence="8" id="KW-0472">Membrane</keyword>
<comment type="catalytic activity">
    <reaction evidence="1">
        <text>[protein]-peptidylproline (omega=180) = [protein]-peptidylproline (omega=0)</text>
        <dbReference type="Rhea" id="RHEA:16237"/>
        <dbReference type="Rhea" id="RHEA-COMP:10747"/>
        <dbReference type="Rhea" id="RHEA-COMP:10748"/>
        <dbReference type="ChEBI" id="CHEBI:83833"/>
        <dbReference type="ChEBI" id="CHEBI:83834"/>
        <dbReference type="EC" id="5.2.1.8"/>
    </reaction>
</comment>
<dbReference type="PANTHER" id="PTHR47245:SF2">
    <property type="entry name" value="PEPTIDYL-PROLYL CIS-TRANS ISOMERASE HP_0175-RELATED"/>
    <property type="match status" value="1"/>
</dbReference>
<organism evidence="10 11">
    <name type="scientific">Sphingorhabdus contaminans</name>
    <dbReference type="NCBI Taxonomy" id="1343899"/>
    <lineage>
        <taxon>Bacteria</taxon>
        <taxon>Pseudomonadati</taxon>
        <taxon>Pseudomonadota</taxon>
        <taxon>Alphaproteobacteria</taxon>
        <taxon>Sphingomonadales</taxon>
        <taxon>Sphingomonadaceae</taxon>
        <taxon>Sphingorhabdus</taxon>
    </lineage>
</organism>
<name>A0A553WC73_9SPHN</name>
<keyword evidence="5" id="KW-0413">Isomerase</keyword>
<comment type="caution">
    <text evidence="10">The sequence shown here is derived from an EMBL/GenBank/DDBJ whole genome shotgun (WGS) entry which is preliminary data.</text>
</comment>
<evidence type="ECO:0000256" key="1">
    <source>
        <dbReference type="ARBA" id="ARBA00000971"/>
    </source>
</evidence>
<evidence type="ECO:0000256" key="7">
    <source>
        <dbReference type="ARBA" id="ARBA00031484"/>
    </source>
</evidence>
<dbReference type="AlphaFoldDB" id="A0A553WC73"/>
<accession>A0A553WC73</accession>
<dbReference type="Pfam" id="PF13145">
    <property type="entry name" value="Rotamase_2"/>
    <property type="match status" value="1"/>
</dbReference>
<proteinExistence type="inferred from homology"/>
<dbReference type="InterPro" id="IPR050245">
    <property type="entry name" value="PrsA_foldase"/>
</dbReference>
<dbReference type="RefSeq" id="WP_143777506.1">
    <property type="nucleotide sequence ID" value="NZ_VKKU01000002.1"/>
</dbReference>
<sequence>MTGSEKSTSPLRSLLREPLVHFLIAGFLVFLLSLWRGGGVDAESRTIHITEEKVARLSASWEQIWRRPPTPAEIDGLIRDYIKEEVYYREAKRLGLDEDDTVIRRRLRAKMEFLAKAQVENAEADEQTLQRWLDQHPERFATDMTYDFDQIYLGENGQGSAAILRNIASGADWRAMGKTISLPQALERASASDIARQFGDSFAQALSSAPLGEWTGPVNSGFGEHLVRVRARTASGKPTLASVRQRVENDWRVNGAKAREEEAYQSLLDAYTIKIAKP</sequence>
<keyword evidence="8" id="KW-0812">Transmembrane</keyword>
<protein>
    <recommendedName>
        <fullName evidence="4">Parvulin-like PPIase</fullName>
        <ecNumber evidence="3">5.2.1.8</ecNumber>
    </recommendedName>
    <alternativeName>
        <fullName evidence="6">Peptidyl-prolyl cis-trans isomerase plp</fullName>
    </alternativeName>
    <alternativeName>
        <fullName evidence="7">Rotamase plp</fullName>
    </alternativeName>
</protein>